<comment type="caution">
    <text evidence="2">The sequence shown here is derived from an EMBL/GenBank/DDBJ whole genome shotgun (WGS) entry which is preliminary data.</text>
</comment>
<dbReference type="NCBIfam" id="TIGR01439">
    <property type="entry name" value="lp_hng_hel_AbrB"/>
    <property type="match status" value="1"/>
</dbReference>
<gene>
    <name evidence="2" type="ORF">COY52_07690</name>
</gene>
<protein>
    <submittedName>
        <fullName evidence="2">AbrB family transcriptional regulator</fullName>
    </submittedName>
</protein>
<evidence type="ECO:0000313" key="2">
    <source>
        <dbReference type="EMBL" id="PIZ16219.1"/>
    </source>
</evidence>
<proteinExistence type="predicted"/>
<dbReference type="AlphaFoldDB" id="A0A2M7S9S1"/>
<dbReference type="SUPFAM" id="SSF89447">
    <property type="entry name" value="AbrB/MazE/MraZ-like"/>
    <property type="match status" value="1"/>
</dbReference>
<dbReference type="GO" id="GO:0003677">
    <property type="term" value="F:DNA binding"/>
    <property type="evidence" value="ECO:0007669"/>
    <property type="project" value="InterPro"/>
</dbReference>
<organism evidence="2 3">
    <name type="scientific">Candidatus Desantisbacteria bacterium CG_4_10_14_0_8_um_filter_48_22</name>
    <dbReference type="NCBI Taxonomy" id="1974543"/>
    <lineage>
        <taxon>Bacteria</taxon>
        <taxon>Candidatus Desantisiibacteriota</taxon>
    </lineage>
</organism>
<accession>A0A2M7S9S1</accession>
<dbReference type="InterPro" id="IPR007159">
    <property type="entry name" value="SpoVT-AbrB_dom"/>
</dbReference>
<evidence type="ECO:0000313" key="3">
    <source>
        <dbReference type="Proteomes" id="UP000229307"/>
    </source>
</evidence>
<dbReference type="SMART" id="SM00966">
    <property type="entry name" value="SpoVT_AbrB"/>
    <property type="match status" value="1"/>
</dbReference>
<dbReference type="InterPro" id="IPR037914">
    <property type="entry name" value="SpoVT-AbrB_sf"/>
</dbReference>
<reference evidence="3" key="1">
    <citation type="submission" date="2017-09" db="EMBL/GenBank/DDBJ databases">
        <title>Depth-based differentiation of microbial function through sediment-hosted aquifers and enrichment of novel symbionts in the deep terrestrial subsurface.</title>
        <authorList>
            <person name="Probst A.J."/>
            <person name="Ladd B."/>
            <person name="Jarett J.K."/>
            <person name="Geller-Mcgrath D.E."/>
            <person name="Sieber C.M.K."/>
            <person name="Emerson J.B."/>
            <person name="Anantharaman K."/>
            <person name="Thomas B.C."/>
            <person name="Malmstrom R."/>
            <person name="Stieglmeier M."/>
            <person name="Klingl A."/>
            <person name="Woyke T."/>
            <person name="Ryan C.M."/>
            <person name="Banfield J.F."/>
        </authorList>
    </citation>
    <scope>NUCLEOTIDE SEQUENCE [LARGE SCALE GENOMIC DNA]</scope>
</reference>
<feature type="domain" description="SpoVT-AbrB" evidence="1">
    <location>
        <begin position="3"/>
        <end position="48"/>
    </location>
</feature>
<name>A0A2M7S9S1_9BACT</name>
<dbReference type="EMBL" id="PFMR01000204">
    <property type="protein sequence ID" value="PIZ16219.1"/>
    <property type="molecule type" value="Genomic_DNA"/>
</dbReference>
<evidence type="ECO:0000259" key="1">
    <source>
        <dbReference type="SMART" id="SM00966"/>
    </source>
</evidence>
<sequence>MQTTVTVRGQTAVPAEIRRKHHIKERMKLEWIDDGKVITVIPVSENPVQYARGMLKGAGLTKSLLKARAEERKLEERRDGRK</sequence>
<dbReference type="Proteomes" id="UP000229307">
    <property type="component" value="Unassembled WGS sequence"/>
</dbReference>
<dbReference type="Gene3D" id="2.10.260.10">
    <property type="match status" value="1"/>
</dbReference>